<protein>
    <submittedName>
        <fullName evidence="4">HTH-type transcriptional regulator AdhR</fullName>
    </submittedName>
</protein>
<dbReference type="RefSeq" id="WP_077846859.1">
    <property type="nucleotide sequence ID" value="NZ_LZZM01000105.1"/>
</dbReference>
<dbReference type="OrthoDB" id="9811174at2"/>
<keyword evidence="1" id="KW-0238">DNA-binding</keyword>
<dbReference type="CDD" id="cd01109">
    <property type="entry name" value="HTH_YyaN"/>
    <property type="match status" value="1"/>
</dbReference>
<dbReference type="PROSITE" id="PS50937">
    <property type="entry name" value="HTH_MERR_2"/>
    <property type="match status" value="1"/>
</dbReference>
<evidence type="ECO:0000259" key="3">
    <source>
        <dbReference type="PROSITE" id="PS50937"/>
    </source>
</evidence>
<dbReference type="PANTHER" id="PTHR30204">
    <property type="entry name" value="REDOX-CYCLING DRUG-SENSING TRANSCRIPTIONAL ACTIVATOR SOXR"/>
    <property type="match status" value="1"/>
</dbReference>
<dbReference type="InterPro" id="IPR047057">
    <property type="entry name" value="MerR_fam"/>
</dbReference>
<accession>A0A1S8TNS2</accession>
<dbReference type="PRINTS" id="PR00040">
    <property type="entry name" value="HTHMERR"/>
</dbReference>
<sequence length="137" mass="16031">MYYSIGEVAEKLNLPKSTIRYYDKEGLLPFVERKESGIRMFAESDMSMLQVIECLKSTGLSIKDIKKFSEWCLKGDQTLQERYELFLESKKNVEEQIADLQKSLELIEHKCWYYETALEAGTESIHKNMSKDGNNRE</sequence>
<feature type="coiled-coil region" evidence="2">
    <location>
        <begin position="83"/>
        <end position="110"/>
    </location>
</feature>
<dbReference type="Gene3D" id="1.10.1660.10">
    <property type="match status" value="1"/>
</dbReference>
<evidence type="ECO:0000313" key="4">
    <source>
        <dbReference type="EMBL" id="OOM79316.1"/>
    </source>
</evidence>
<keyword evidence="5" id="KW-1185">Reference proteome</keyword>
<dbReference type="SUPFAM" id="SSF46955">
    <property type="entry name" value="Putative DNA-binding domain"/>
    <property type="match status" value="1"/>
</dbReference>
<dbReference type="Proteomes" id="UP000190890">
    <property type="component" value="Unassembled WGS sequence"/>
</dbReference>
<proteinExistence type="predicted"/>
<evidence type="ECO:0000256" key="1">
    <source>
        <dbReference type="ARBA" id="ARBA00023125"/>
    </source>
</evidence>
<organism evidence="4 5">
    <name type="scientific">Clostridium puniceum</name>
    <dbReference type="NCBI Taxonomy" id="29367"/>
    <lineage>
        <taxon>Bacteria</taxon>
        <taxon>Bacillati</taxon>
        <taxon>Bacillota</taxon>
        <taxon>Clostridia</taxon>
        <taxon>Eubacteriales</taxon>
        <taxon>Clostridiaceae</taxon>
        <taxon>Clostridium</taxon>
    </lineage>
</organism>
<evidence type="ECO:0000256" key="2">
    <source>
        <dbReference type="SAM" id="Coils"/>
    </source>
</evidence>
<dbReference type="PANTHER" id="PTHR30204:SF82">
    <property type="entry name" value="TRANSCRIPTIONAL REGULATOR, MERR FAMILY"/>
    <property type="match status" value="1"/>
</dbReference>
<dbReference type="AlphaFoldDB" id="A0A1S8TNS2"/>
<keyword evidence="2" id="KW-0175">Coiled coil</keyword>
<feature type="domain" description="HTH merR-type" evidence="3">
    <location>
        <begin position="2"/>
        <end position="71"/>
    </location>
</feature>
<name>A0A1S8TNS2_9CLOT</name>
<evidence type="ECO:0000313" key="5">
    <source>
        <dbReference type="Proteomes" id="UP000190890"/>
    </source>
</evidence>
<dbReference type="SMART" id="SM00422">
    <property type="entry name" value="HTH_MERR"/>
    <property type="match status" value="1"/>
</dbReference>
<dbReference type="STRING" id="29367.CLPUN_16860"/>
<gene>
    <name evidence="4" type="primary">adhR_3</name>
    <name evidence="4" type="ORF">CLPUN_16860</name>
</gene>
<dbReference type="GO" id="GO:0003700">
    <property type="term" value="F:DNA-binding transcription factor activity"/>
    <property type="evidence" value="ECO:0007669"/>
    <property type="project" value="InterPro"/>
</dbReference>
<comment type="caution">
    <text evidence="4">The sequence shown here is derived from an EMBL/GenBank/DDBJ whole genome shotgun (WGS) entry which is preliminary data.</text>
</comment>
<dbReference type="InterPro" id="IPR000551">
    <property type="entry name" value="MerR-type_HTH_dom"/>
</dbReference>
<dbReference type="Pfam" id="PF13411">
    <property type="entry name" value="MerR_1"/>
    <property type="match status" value="1"/>
</dbReference>
<dbReference type="GO" id="GO:0003677">
    <property type="term" value="F:DNA binding"/>
    <property type="evidence" value="ECO:0007669"/>
    <property type="project" value="UniProtKB-KW"/>
</dbReference>
<dbReference type="InterPro" id="IPR009061">
    <property type="entry name" value="DNA-bd_dom_put_sf"/>
</dbReference>
<reference evidence="4 5" key="1">
    <citation type="submission" date="2016-05" db="EMBL/GenBank/DDBJ databases">
        <title>Microbial solvent formation.</title>
        <authorList>
            <person name="Poehlein A."/>
            <person name="Montoya Solano J.D."/>
            <person name="Flitsch S."/>
            <person name="Krabben P."/>
            <person name="Duerre P."/>
            <person name="Daniel R."/>
        </authorList>
    </citation>
    <scope>NUCLEOTIDE SEQUENCE [LARGE SCALE GENOMIC DNA]</scope>
    <source>
        <strain evidence="4 5">DSM 2619</strain>
    </source>
</reference>
<dbReference type="EMBL" id="LZZM01000105">
    <property type="protein sequence ID" value="OOM79316.1"/>
    <property type="molecule type" value="Genomic_DNA"/>
</dbReference>